<evidence type="ECO:0008006" key="3">
    <source>
        <dbReference type="Google" id="ProtNLM"/>
    </source>
</evidence>
<dbReference type="KEGG" id="psoj:PHYSODRAFT_415154"/>
<feature type="non-terminal residue" evidence="1">
    <location>
        <position position="1"/>
    </location>
</feature>
<keyword evidence="2" id="KW-1185">Reference proteome</keyword>
<dbReference type="RefSeq" id="XP_009539567.1">
    <property type="nucleotide sequence ID" value="XM_009541272.1"/>
</dbReference>
<dbReference type="GeneID" id="20651863"/>
<organism evidence="1 2">
    <name type="scientific">Phytophthora sojae (strain P6497)</name>
    <name type="common">Soybean stem and root rot agent</name>
    <name type="synonym">Phytophthora megasperma f. sp. glycines</name>
    <dbReference type="NCBI Taxonomy" id="1094619"/>
    <lineage>
        <taxon>Eukaryota</taxon>
        <taxon>Sar</taxon>
        <taxon>Stramenopiles</taxon>
        <taxon>Oomycota</taxon>
        <taxon>Peronosporomycetes</taxon>
        <taxon>Peronosporales</taxon>
        <taxon>Peronosporaceae</taxon>
        <taxon>Phytophthora</taxon>
    </lineage>
</organism>
<dbReference type="InParanoid" id="G5AHL6"/>
<sequence length="101" mass="11160">LLEKFGALSGLQVQPQKSVLIGINTAKAPARWQGFPVLAPTATTRQLGYWVGNHDTNELNWTIRIESIQRRLRIAATMGNSITQRVTLFNAIALPAILYMG</sequence>
<feature type="non-terminal residue" evidence="1">
    <location>
        <position position="101"/>
    </location>
</feature>
<evidence type="ECO:0000313" key="1">
    <source>
        <dbReference type="EMBL" id="EGZ04937.1"/>
    </source>
</evidence>
<dbReference type="AlphaFoldDB" id="G5AHL6"/>
<gene>
    <name evidence="1" type="ORF">PHYSODRAFT_415154</name>
</gene>
<protein>
    <recommendedName>
        <fullName evidence="3">Reverse transcriptase domain-containing protein</fullName>
    </recommendedName>
</protein>
<dbReference type="OMA" id="WTIRIES"/>
<dbReference type="Proteomes" id="UP000002640">
    <property type="component" value="Unassembled WGS sequence"/>
</dbReference>
<proteinExistence type="predicted"/>
<name>G5AHL6_PHYSP</name>
<evidence type="ECO:0000313" key="2">
    <source>
        <dbReference type="Proteomes" id="UP000002640"/>
    </source>
</evidence>
<reference evidence="1 2" key="1">
    <citation type="journal article" date="2006" name="Science">
        <title>Phytophthora genome sequences uncover evolutionary origins and mechanisms of pathogenesis.</title>
        <authorList>
            <person name="Tyler B.M."/>
            <person name="Tripathy S."/>
            <person name="Zhang X."/>
            <person name="Dehal P."/>
            <person name="Jiang R.H."/>
            <person name="Aerts A."/>
            <person name="Arredondo F.D."/>
            <person name="Baxter L."/>
            <person name="Bensasson D."/>
            <person name="Beynon J.L."/>
            <person name="Chapman J."/>
            <person name="Damasceno C.M."/>
            <person name="Dorrance A.E."/>
            <person name="Dou D."/>
            <person name="Dickerman A.W."/>
            <person name="Dubchak I.L."/>
            <person name="Garbelotto M."/>
            <person name="Gijzen M."/>
            <person name="Gordon S.G."/>
            <person name="Govers F."/>
            <person name="Grunwald N.J."/>
            <person name="Huang W."/>
            <person name="Ivors K.L."/>
            <person name="Jones R.W."/>
            <person name="Kamoun S."/>
            <person name="Krampis K."/>
            <person name="Lamour K.H."/>
            <person name="Lee M.K."/>
            <person name="McDonald W.H."/>
            <person name="Medina M."/>
            <person name="Meijer H.J."/>
            <person name="Nordberg E.K."/>
            <person name="Maclean D.J."/>
            <person name="Ospina-Giraldo M.D."/>
            <person name="Morris P.F."/>
            <person name="Phuntumart V."/>
            <person name="Putnam N.H."/>
            <person name="Rash S."/>
            <person name="Rose J.K."/>
            <person name="Sakihama Y."/>
            <person name="Salamov A.A."/>
            <person name="Savidor A."/>
            <person name="Scheuring C.F."/>
            <person name="Smith B.M."/>
            <person name="Sobral B.W."/>
            <person name="Terry A."/>
            <person name="Torto-Alalibo T.A."/>
            <person name="Win J."/>
            <person name="Xu Z."/>
            <person name="Zhang H."/>
            <person name="Grigoriev I.V."/>
            <person name="Rokhsar D.S."/>
            <person name="Boore J.L."/>
        </authorList>
    </citation>
    <scope>NUCLEOTIDE SEQUENCE [LARGE SCALE GENOMIC DNA]</scope>
    <source>
        <strain evidence="1 2">P6497</strain>
    </source>
</reference>
<accession>G5AHL6</accession>
<dbReference type="EMBL" id="JH159171">
    <property type="protein sequence ID" value="EGZ04937.1"/>
    <property type="molecule type" value="Genomic_DNA"/>
</dbReference>